<dbReference type="SUPFAM" id="SSF51971">
    <property type="entry name" value="Nucleotide-binding domain"/>
    <property type="match status" value="1"/>
</dbReference>
<dbReference type="Pfam" id="PF01593">
    <property type="entry name" value="Amino_oxidase"/>
    <property type="match status" value="1"/>
</dbReference>
<dbReference type="KEGG" id="lip:LI0291"/>
<dbReference type="PANTHER" id="PTHR21197">
    <property type="entry name" value="UDP-GALACTOPYRANOSE MUTASE"/>
    <property type="match status" value="1"/>
</dbReference>
<name>Q1MRM9_LAWIP</name>
<evidence type="ECO:0000259" key="2">
    <source>
        <dbReference type="Pfam" id="PF01593"/>
    </source>
</evidence>
<dbReference type="NCBIfam" id="NF005546">
    <property type="entry name" value="PRK07208.1-2"/>
    <property type="match status" value="1"/>
</dbReference>
<dbReference type="GO" id="GO:0016491">
    <property type="term" value="F:oxidoreductase activity"/>
    <property type="evidence" value="ECO:0007669"/>
    <property type="project" value="InterPro"/>
</dbReference>
<sequence>MKSDPVIILGAGPAGLTAALELLRSGKHKVIIVELESQVGGLARTIVYKGNRMDIGGHRFFSKSAQVMKWWLDILPLQGKSDKKDFPSSSQEYNRDEDVIHGPDPEKEDRVMLIRRRLSRIFYLRKFFDYPISLKYSTIKKLGILRVVKMGIGYIRVCFFPIKSEKNLEDFFINRFGRELYKTFFRDYTQKVWGVPCSDISPEWGAQRIKGISIARVLRHAIRKIFQSDKTIEQKNTDTSLIEQFLYPKFGPGHLWETVAKEATALGATLLLNHKVVGLDIEDSQVTAVYIENCNNGEQSRVDCSAVISSIPLKELVEMCKNAPSSVQEVSNGLVYRDFITVGLLVKNLRLRDDNDRESNHSVPIKDNWIYIQESDVVIGRVQIFNNWSPYLVSDPQKVWLGLEYFANEGAHLWSMSDDAFKQMAIQELISLGFITCLDVEDVTILRVKKAYPAYFGTYFRIAEVQKFLDSIANMYPIGRNGMHRYNNMDHSMLAAMQAVKCLMDPSIDKSVLWNINIEKEYHETN</sequence>
<dbReference type="PANTHER" id="PTHR21197:SF0">
    <property type="entry name" value="UDP-GALACTOPYRANOSE MUTASE"/>
    <property type="match status" value="1"/>
</dbReference>
<protein>
    <submittedName>
        <fullName evidence="3">Protoporphyrinogen oxidase</fullName>
    </submittedName>
</protein>
<dbReference type="AlphaFoldDB" id="Q1MRM9"/>
<dbReference type="GO" id="GO:0008767">
    <property type="term" value="F:UDP-galactopyranose mutase activity"/>
    <property type="evidence" value="ECO:0007669"/>
    <property type="project" value="TreeGrafter"/>
</dbReference>
<dbReference type="RefSeq" id="WP_011526376.1">
    <property type="nucleotide sequence ID" value="NC_008011.1"/>
</dbReference>
<evidence type="ECO:0000256" key="1">
    <source>
        <dbReference type="SAM" id="MobiDB-lite"/>
    </source>
</evidence>
<dbReference type="OrthoDB" id="9772594at2"/>
<accession>Q1MRM9</accession>
<dbReference type="HOGENOM" id="CLU_026719_1_0_7"/>
<gene>
    <name evidence="3" type="ordered locus">LI0291</name>
</gene>
<dbReference type="Proteomes" id="UP000002430">
    <property type="component" value="Chromosome"/>
</dbReference>
<reference evidence="3 4" key="1">
    <citation type="submission" date="2005-11" db="EMBL/GenBank/DDBJ databases">
        <title>The complete genome sequence of Lawsonia intracellularis: the causative agent of proliferative enteropathy.</title>
        <authorList>
            <person name="Kaur K."/>
            <person name="Zhang Q."/>
            <person name="Beckler D."/>
            <person name="Munir S."/>
            <person name="Li L."/>
            <person name="Kinsley K."/>
            <person name="Herron L."/>
            <person name="Peterson A."/>
            <person name="May B."/>
            <person name="Singh S."/>
            <person name="Gebhart C."/>
            <person name="Kapur V."/>
        </authorList>
    </citation>
    <scope>NUCLEOTIDE SEQUENCE [LARGE SCALE GENOMIC DNA]</scope>
    <source>
        <strain evidence="3 4">PHE/MN1-00</strain>
    </source>
</reference>
<feature type="domain" description="Amine oxidase" evidence="2">
    <location>
        <begin position="14"/>
        <end position="432"/>
    </location>
</feature>
<proteinExistence type="predicted"/>
<dbReference type="EMBL" id="AM180252">
    <property type="protein sequence ID" value="CAJ54347.1"/>
    <property type="molecule type" value="Genomic_DNA"/>
</dbReference>
<keyword evidence="4" id="KW-1185">Reference proteome</keyword>
<dbReference type="PRINTS" id="PR00419">
    <property type="entry name" value="ADXRDTASE"/>
</dbReference>
<dbReference type="GO" id="GO:0050660">
    <property type="term" value="F:flavin adenine dinucleotide binding"/>
    <property type="evidence" value="ECO:0007669"/>
    <property type="project" value="TreeGrafter"/>
</dbReference>
<dbReference type="STRING" id="363253.LI0291"/>
<dbReference type="eggNOG" id="COG1232">
    <property type="taxonomic scope" value="Bacteria"/>
</dbReference>
<evidence type="ECO:0000313" key="3">
    <source>
        <dbReference type="EMBL" id="CAJ54347.1"/>
    </source>
</evidence>
<dbReference type="InterPro" id="IPR036188">
    <property type="entry name" value="FAD/NAD-bd_sf"/>
</dbReference>
<organism evidence="3 4">
    <name type="scientific">Lawsonia intracellularis (strain PHE/MN1-00)</name>
    <dbReference type="NCBI Taxonomy" id="363253"/>
    <lineage>
        <taxon>Bacteria</taxon>
        <taxon>Pseudomonadati</taxon>
        <taxon>Thermodesulfobacteriota</taxon>
        <taxon>Desulfovibrionia</taxon>
        <taxon>Desulfovibrionales</taxon>
        <taxon>Desulfovibrionaceae</taxon>
        <taxon>Lawsonia</taxon>
    </lineage>
</organism>
<feature type="region of interest" description="Disordered" evidence="1">
    <location>
        <begin position="81"/>
        <end position="101"/>
    </location>
</feature>
<evidence type="ECO:0000313" key="4">
    <source>
        <dbReference type="Proteomes" id="UP000002430"/>
    </source>
</evidence>
<dbReference type="GO" id="GO:0005829">
    <property type="term" value="C:cytosol"/>
    <property type="evidence" value="ECO:0007669"/>
    <property type="project" value="TreeGrafter"/>
</dbReference>
<dbReference type="InterPro" id="IPR002937">
    <property type="entry name" value="Amino_oxidase"/>
</dbReference>
<dbReference type="Gene3D" id="3.50.50.60">
    <property type="entry name" value="FAD/NAD(P)-binding domain"/>
    <property type="match status" value="1"/>
</dbReference>